<sequence length="695" mass="75794">MTLTPTFQPADDRPGLTVVDPIENRQCPIQTSGRVTPTAVETDDFSFPVDAAVAVTTERLVLPFVVPTYVRDPEGEMLLEAEHYAYETLPDGTYLVELMAPIKLYIRVHGELTIASSDDRLAFYFGEATTVRLGARSRHERPATTVETTADPNDLARAVSTFGSALKTTSPERSLPSFRGHPPRLALADDVRIPDGLETPDTGVRIVVPPERAALYTICPLAYYLGATVETGSRPRVETDRGFEYSLDHSAYTFDGLVDRVLKHVFFIDCVTRTEGLYPVELYERQQVADRLELAFDELYEQSLADRLATALSIPFDAVADLVPRWRLVTYTTSAPENAAALPYLAYELASVRSLPATPEPATPPTIPSEIEAFTRSTPRSGSGESSVDRGIDSYVSIPEVDAFERAWLGDGVPIGANKLLQAGFENGLEGTPSGDGVEVTIVCNDERMAAELEATDDGLYGDREELPFDATVHRDVSGDELRRLFAADVDFLHYVGHVEDDAFVCRDGALDPSTLADVGVDAFLINGCRSYEIGARVIESGGVGGIVTLSEVGNQDAIAVGQFVARLLNNGFTLRSAVAMARSYRLVGNQYIVVGDGGLAVGQSGSIVPNSCRIESIDDERYRLFVQLYHVDSGVGAQYIPYLDGIDRHYLAGKELPPIDLPGDALARFLGLEEIAVEFDGEHCWSTDDRFTLL</sequence>
<dbReference type="RefSeq" id="WP_090306880.1">
    <property type="nucleotide sequence ID" value="NZ_FNFE01000003.1"/>
</dbReference>
<evidence type="ECO:0000256" key="1">
    <source>
        <dbReference type="SAM" id="MobiDB-lite"/>
    </source>
</evidence>
<evidence type="ECO:0008006" key="4">
    <source>
        <dbReference type="Google" id="ProtNLM"/>
    </source>
</evidence>
<reference evidence="3" key="1">
    <citation type="submission" date="2016-10" db="EMBL/GenBank/DDBJ databases">
        <authorList>
            <person name="Varghese N."/>
            <person name="Submissions S."/>
        </authorList>
    </citation>
    <scope>NUCLEOTIDE SEQUENCE [LARGE SCALE GENOMIC DNA]</scope>
    <source>
        <strain evidence="3">B4,CECT 8067,JCM 17497</strain>
    </source>
</reference>
<accession>A0A1G9A4I0</accession>
<name>A0A1G9A4I0_9EURY</name>
<protein>
    <recommendedName>
        <fullName evidence="4">CHAT domain-containing protein</fullName>
    </recommendedName>
</protein>
<dbReference type="OrthoDB" id="269729at2157"/>
<feature type="compositionally biased region" description="Polar residues" evidence="1">
    <location>
        <begin position="375"/>
        <end position="386"/>
    </location>
</feature>
<proteinExistence type="predicted"/>
<dbReference type="Proteomes" id="UP000198882">
    <property type="component" value="Unassembled WGS sequence"/>
</dbReference>
<feature type="region of interest" description="Disordered" evidence="1">
    <location>
        <begin position="357"/>
        <end position="389"/>
    </location>
</feature>
<evidence type="ECO:0000313" key="3">
    <source>
        <dbReference type="Proteomes" id="UP000198882"/>
    </source>
</evidence>
<evidence type="ECO:0000313" key="2">
    <source>
        <dbReference type="EMBL" id="SDK21505.1"/>
    </source>
</evidence>
<feature type="compositionally biased region" description="Pro residues" evidence="1">
    <location>
        <begin position="358"/>
        <end position="367"/>
    </location>
</feature>
<dbReference type="EMBL" id="FNFE01000003">
    <property type="protein sequence ID" value="SDK21505.1"/>
    <property type="molecule type" value="Genomic_DNA"/>
</dbReference>
<keyword evidence="3" id="KW-1185">Reference proteome</keyword>
<organism evidence="2 3">
    <name type="scientific">Natronorubrum texcoconense</name>
    <dbReference type="NCBI Taxonomy" id="1095776"/>
    <lineage>
        <taxon>Archaea</taxon>
        <taxon>Methanobacteriati</taxon>
        <taxon>Methanobacteriota</taxon>
        <taxon>Stenosarchaea group</taxon>
        <taxon>Halobacteria</taxon>
        <taxon>Halobacteriales</taxon>
        <taxon>Natrialbaceae</taxon>
        <taxon>Natronorubrum</taxon>
    </lineage>
</organism>
<dbReference type="AlphaFoldDB" id="A0A1G9A4I0"/>
<gene>
    <name evidence="2" type="ORF">SAMN04515672_2553</name>
</gene>